<dbReference type="Gene3D" id="3.30.9.10">
    <property type="entry name" value="D-Amino Acid Oxidase, subunit A, domain 2"/>
    <property type="match status" value="1"/>
</dbReference>
<accession>A0A0G4GCM8</accession>
<dbReference type="Proteomes" id="UP000041254">
    <property type="component" value="Unassembled WGS sequence"/>
</dbReference>
<dbReference type="PhylomeDB" id="A0A0G4GCM8"/>
<dbReference type="VEuPathDB" id="CryptoDB:Vbra_22132"/>
<sequence length="375" mass="40405">MSDESQQAKVVICGGGIIGCSVAYHLAREHAVKSIIVERTKPACAASGKAGGFLAKHWNDHSPVGPLARVSYALHAQLAKQLKEEERADVMYRQVHTIGVMASDTDSGRNTGTRGTGGGGQLPEWLDKNVWANGKLGDESTTAQVHPRLLTEALLAGATRRGAQLRIGRVEAIEMADDRSVTGVKVDGTVIPCEKVVIAMGPWTKEAAKWLALPQIGGQRYHSITMRPKAAISNHCLFIQYHNRNRMGGWRGSEDPEIYPRPDNEVYMCGFPDMVPVPDDPGAVVPEEEKGQRLKQMADTMSGALQGTSVEGVSCCFLPLSPDNTPLIGEVPGCNGVYVATGHSCWVRNHAHSDTQTCVCGAGDSECPSHWERFG</sequence>
<dbReference type="Pfam" id="PF01266">
    <property type="entry name" value="DAO"/>
    <property type="match status" value="1"/>
</dbReference>
<dbReference type="InParanoid" id="A0A0G4GCM8"/>
<dbReference type="EMBL" id="CDMY01000624">
    <property type="protein sequence ID" value="CEM26891.1"/>
    <property type="molecule type" value="Genomic_DNA"/>
</dbReference>
<dbReference type="AlphaFoldDB" id="A0A0G4GCM8"/>
<dbReference type="STRING" id="1169540.A0A0G4GCM8"/>
<dbReference type="InterPro" id="IPR006076">
    <property type="entry name" value="FAD-dep_OxRdtase"/>
</dbReference>
<organism evidence="2 3">
    <name type="scientific">Vitrella brassicaformis (strain CCMP3155)</name>
    <dbReference type="NCBI Taxonomy" id="1169540"/>
    <lineage>
        <taxon>Eukaryota</taxon>
        <taxon>Sar</taxon>
        <taxon>Alveolata</taxon>
        <taxon>Colpodellida</taxon>
        <taxon>Vitrellaceae</taxon>
        <taxon>Vitrella</taxon>
    </lineage>
</organism>
<dbReference type="SUPFAM" id="SSF51905">
    <property type="entry name" value="FAD/NAD(P)-binding domain"/>
    <property type="match status" value="1"/>
</dbReference>
<dbReference type="InterPro" id="IPR036188">
    <property type="entry name" value="FAD/NAD-bd_sf"/>
</dbReference>
<evidence type="ECO:0000259" key="1">
    <source>
        <dbReference type="Pfam" id="PF01266"/>
    </source>
</evidence>
<name>A0A0G4GCM8_VITBC</name>
<reference evidence="2 3" key="1">
    <citation type="submission" date="2014-11" db="EMBL/GenBank/DDBJ databases">
        <authorList>
            <person name="Zhu J."/>
            <person name="Qi W."/>
            <person name="Song R."/>
        </authorList>
    </citation>
    <scope>NUCLEOTIDE SEQUENCE [LARGE SCALE GENOMIC DNA]</scope>
</reference>
<dbReference type="PANTHER" id="PTHR13847:SF150">
    <property type="entry name" value="OXIDOREDUCTASE TDA3-RELATED"/>
    <property type="match status" value="1"/>
</dbReference>
<gene>
    <name evidence="2" type="ORF">Vbra_22132</name>
</gene>
<dbReference type="PANTHER" id="PTHR13847">
    <property type="entry name" value="SARCOSINE DEHYDROGENASE-RELATED"/>
    <property type="match status" value="1"/>
</dbReference>
<dbReference type="OMA" id="DDTVYAC"/>
<protein>
    <recommendedName>
        <fullName evidence="1">FAD dependent oxidoreductase domain-containing protein</fullName>
    </recommendedName>
</protein>
<evidence type="ECO:0000313" key="3">
    <source>
        <dbReference type="Proteomes" id="UP000041254"/>
    </source>
</evidence>
<dbReference type="OrthoDB" id="498204at2759"/>
<evidence type="ECO:0000313" key="2">
    <source>
        <dbReference type="EMBL" id="CEM26891.1"/>
    </source>
</evidence>
<dbReference type="Gene3D" id="3.50.50.60">
    <property type="entry name" value="FAD/NAD(P)-binding domain"/>
    <property type="match status" value="1"/>
</dbReference>
<proteinExistence type="predicted"/>
<feature type="domain" description="FAD dependent oxidoreductase" evidence="1">
    <location>
        <begin position="9"/>
        <end position="346"/>
    </location>
</feature>
<keyword evidence="3" id="KW-1185">Reference proteome</keyword>
<dbReference type="GO" id="GO:0005737">
    <property type="term" value="C:cytoplasm"/>
    <property type="evidence" value="ECO:0007669"/>
    <property type="project" value="TreeGrafter"/>
</dbReference>